<dbReference type="Pfam" id="PF05226">
    <property type="entry name" value="CHASE2"/>
    <property type="match status" value="1"/>
</dbReference>
<protein>
    <recommendedName>
        <fullName evidence="1">CHASE2 domain-containing protein</fullName>
    </recommendedName>
</protein>
<sequence>EYDRMSPSALANQLGGLSEDLTRELLALPTTEEVFANSLKNLRVVLGQGIVPETAIPNVSKPLKANIVLTGDRSKVMNRVPAFPGILRNVSELEAAVAGLGMVALEPEIDGVIRRVNMGIRVKDQIYPTLTLEMMRLALGQENLIFHVDTKAQTNSIKMRGLKQIGTPEIPTDKRFRTWVHFRPTNLERTYISAADVLKGTVSGAKLENSLALIGTSALGLKDIRYTPLNESVPGVEIHAQVLEMILTNSFLHRPPWVHNAEVFAVV</sequence>
<feature type="non-terminal residue" evidence="2">
    <location>
        <position position="1"/>
    </location>
</feature>
<dbReference type="EMBL" id="UINC01171459">
    <property type="protein sequence ID" value="SVD76036.1"/>
    <property type="molecule type" value="Genomic_DNA"/>
</dbReference>
<name>A0A382XYD2_9ZZZZ</name>
<reference evidence="2" key="1">
    <citation type="submission" date="2018-05" db="EMBL/GenBank/DDBJ databases">
        <authorList>
            <person name="Lanie J.A."/>
            <person name="Ng W.-L."/>
            <person name="Kazmierczak K.M."/>
            <person name="Andrzejewski T.M."/>
            <person name="Davidsen T.M."/>
            <person name="Wayne K.J."/>
            <person name="Tettelin H."/>
            <person name="Glass J.I."/>
            <person name="Rusch D."/>
            <person name="Podicherti R."/>
            <person name="Tsui H.-C.T."/>
            <person name="Winkler M.E."/>
        </authorList>
    </citation>
    <scope>NUCLEOTIDE SEQUENCE</scope>
</reference>
<feature type="non-terminal residue" evidence="2">
    <location>
        <position position="267"/>
    </location>
</feature>
<dbReference type="AlphaFoldDB" id="A0A382XYD2"/>
<proteinExistence type="predicted"/>
<accession>A0A382XYD2</accession>
<dbReference type="InterPro" id="IPR007890">
    <property type="entry name" value="CHASE2"/>
</dbReference>
<evidence type="ECO:0000259" key="1">
    <source>
        <dbReference type="SMART" id="SM01080"/>
    </source>
</evidence>
<gene>
    <name evidence="2" type="ORF">METZ01_LOCUS428890</name>
</gene>
<organism evidence="2">
    <name type="scientific">marine metagenome</name>
    <dbReference type="NCBI Taxonomy" id="408172"/>
    <lineage>
        <taxon>unclassified sequences</taxon>
        <taxon>metagenomes</taxon>
        <taxon>ecological metagenomes</taxon>
    </lineage>
</organism>
<feature type="domain" description="CHASE2" evidence="1">
    <location>
        <begin position="2"/>
        <end position="266"/>
    </location>
</feature>
<evidence type="ECO:0000313" key="2">
    <source>
        <dbReference type="EMBL" id="SVD76036.1"/>
    </source>
</evidence>
<dbReference type="SMART" id="SM01080">
    <property type="entry name" value="CHASE2"/>
    <property type="match status" value="1"/>
</dbReference>